<sequence length="83" mass="9284">MCRLWTRYNVDTETGKNLKMQSQGYMVDAFTAARRALHAAPGHVTNGLCNVLFLKNCLRIALDVDNDVKVADGVIELVSDFHM</sequence>
<proteinExistence type="predicted"/>
<evidence type="ECO:0000313" key="2">
    <source>
        <dbReference type="Proteomes" id="UP000299102"/>
    </source>
</evidence>
<protein>
    <submittedName>
        <fullName evidence="1">Uncharacterized protein</fullName>
    </submittedName>
</protein>
<gene>
    <name evidence="1" type="ORF">EVAR_23793_1</name>
</gene>
<organism evidence="1 2">
    <name type="scientific">Eumeta variegata</name>
    <name type="common">Bagworm moth</name>
    <name type="synonym">Eumeta japonica</name>
    <dbReference type="NCBI Taxonomy" id="151549"/>
    <lineage>
        <taxon>Eukaryota</taxon>
        <taxon>Metazoa</taxon>
        <taxon>Ecdysozoa</taxon>
        <taxon>Arthropoda</taxon>
        <taxon>Hexapoda</taxon>
        <taxon>Insecta</taxon>
        <taxon>Pterygota</taxon>
        <taxon>Neoptera</taxon>
        <taxon>Endopterygota</taxon>
        <taxon>Lepidoptera</taxon>
        <taxon>Glossata</taxon>
        <taxon>Ditrysia</taxon>
        <taxon>Tineoidea</taxon>
        <taxon>Psychidae</taxon>
        <taxon>Oiketicinae</taxon>
        <taxon>Eumeta</taxon>
    </lineage>
</organism>
<dbReference type="EMBL" id="BGZK01000366">
    <property type="protein sequence ID" value="GBP39442.1"/>
    <property type="molecule type" value="Genomic_DNA"/>
</dbReference>
<dbReference type="AlphaFoldDB" id="A0A4C1VLZ0"/>
<dbReference type="Proteomes" id="UP000299102">
    <property type="component" value="Unassembled WGS sequence"/>
</dbReference>
<name>A0A4C1VLZ0_EUMVA</name>
<keyword evidence="2" id="KW-1185">Reference proteome</keyword>
<comment type="caution">
    <text evidence="1">The sequence shown here is derived from an EMBL/GenBank/DDBJ whole genome shotgun (WGS) entry which is preliminary data.</text>
</comment>
<reference evidence="1 2" key="1">
    <citation type="journal article" date="2019" name="Commun. Biol.">
        <title>The bagworm genome reveals a unique fibroin gene that provides high tensile strength.</title>
        <authorList>
            <person name="Kono N."/>
            <person name="Nakamura H."/>
            <person name="Ohtoshi R."/>
            <person name="Tomita M."/>
            <person name="Numata K."/>
            <person name="Arakawa K."/>
        </authorList>
    </citation>
    <scope>NUCLEOTIDE SEQUENCE [LARGE SCALE GENOMIC DNA]</scope>
</reference>
<evidence type="ECO:0000313" key="1">
    <source>
        <dbReference type="EMBL" id="GBP39442.1"/>
    </source>
</evidence>
<accession>A0A4C1VLZ0</accession>